<feature type="transmembrane region" description="Helical" evidence="2">
    <location>
        <begin position="12"/>
        <end position="35"/>
    </location>
</feature>
<name>A0A6J7IQB5_9ZZZZ</name>
<gene>
    <name evidence="4" type="ORF">UFOPK3773_00370</name>
</gene>
<dbReference type="Pfam" id="PF10517">
    <property type="entry name" value="DM13"/>
    <property type="match status" value="1"/>
</dbReference>
<evidence type="ECO:0000256" key="2">
    <source>
        <dbReference type="SAM" id="Phobius"/>
    </source>
</evidence>
<evidence type="ECO:0000256" key="1">
    <source>
        <dbReference type="SAM" id="MobiDB-lite"/>
    </source>
</evidence>
<dbReference type="EMBL" id="CAFBNF010000023">
    <property type="protein sequence ID" value="CAB4933139.1"/>
    <property type="molecule type" value="Genomic_DNA"/>
</dbReference>
<sequence>MARRNLSSRAKWLIAGGALVVVIGGLLLFQPWLLFVNTTVNDALPEVPSSSASATPSDAASTTASTPSASSGASTSAGASTTASPTASPSPDKPVVLRRGTLVSHEHETTGTALIVQLPDGSRILRLQDLTTASGPQVEVWLSDQPVIEGRDGWFVFKDGNHVSLGDIKGNLGNQNYSIPANVDLDAYPSVTLWCARFFVSFGAAELKPV</sequence>
<dbReference type="AlphaFoldDB" id="A0A6J7IQB5"/>
<feature type="domain" description="DM13" evidence="3">
    <location>
        <begin position="95"/>
        <end position="208"/>
    </location>
</feature>
<protein>
    <submittedName>
        <fullName evidence="4">Unannotated protein</fullName>
    </submittedName>
</protein>
<reference evidence="4" key="1">
    <citation type="submission" date="2020-05" db="EMBL/GenBank/DDBJ databases">
        <authorList>
            <person name="Chiriac C."/>
            <person name="Salcher M."/>
            <person name="Ghai R."/>
            <person name="Kavagutti S V."/>
        </authorList>
    </citation>
    <scope>NUCLEOTIDE SEQUENCE</scope>
</reference>
<keyword evidence="2" id="KW-1133">Transmembrane helix</keyword>
<organism evidence="4">
    <name type="scientific">freshwater metagenome</name>
    <dbReference type="NCBI Taxonomy" id="449393"/>
    <lineage>
        <taxon>unclassified sequences</taxon>
        <taxon>metagenomes</taxon>
        <taxon>ecological metagenomes</taxon>
    </lineage>
</organism>
<accession>A0A6J7IQB5</accession>
<feature type="compositionally biased region" description="Low complexity" evidence="1">
    <location>
        <begin position="48"/>
        <end position="90"/>
    </location>
</feature>
<proteinExistence type="predicted"/>
<feature type="region of interest" description="Disordered" evidence="1">
    <location>
        <begin position="46"/>
        <end position="95"/>
    </location>
</feature>
<dbReference type="PROSITE" id="PS51549">
    <property type="entry name" value="DM13"/>
    <property type="match status" value="1"/>
</dbReference>
<evidence type="ECO:0000259" key="3">
    <source>
        <dbReference type="PROSITE" id="PS51549"/>
    </source>
</evidence>
<evidence type="ECO:0000313" key="4">
    <source>
        <dbReference type="EMBL" id="CAB4933139.1"/>
    </source>
</evidence>
<keyword evidence="2" id="KW-0812">Transmembrane</keyword>
<dbReference type="InterPro" id="IPR019545">
    <property type="entry name" value="DM13_domain"/>
</dbReference>
<keyword evidence="2" id="KW-0472">Membrane</keyword>